<comment type="caution">
    <text evidence="1">The sequence shown here is derived from an EMBL/GenBank/DDBJ whole genome shotgun (WGS) entry which is preliminary data.</text>
</comment>
<accession>A0ABR4IFJ9</accession>
<proteinExistence type="predicted"/>
<reference evidence="1 2" key="1">
    <citation type="submission" date="2024-07" db="EMBL/GenBank/DDBJ databases">
        <title>Section-level genome sequencing and comparative genomics of Aspergillus sections Usti and Cavernicolus.</title>
        <authorList>
            <consortium name="Lawrence Berkeley National Laboratory"/>
            <person name="Nybo J.L."/>
            <person name="Vesth T.C."/>
            <person name="Theobald S."/>
            <person name="Frisvad J.C."/>
            <person name="Larsen T.O."/>
            <person name="Kjaerboelling I."/>
            <person name="Rothschild-Mancinelli K."/>
            <person name="Lyhne E.K."/>
            <person name="Kogle M.E."/>
            <person name="Barry K."/>
            <person name="Clum A."/>
            <person name="Na H."/>
            <person name="Ledsgaard L."/>
            <person name="Lin J."/>
            <person name="Lipzen A."/>
            <person name="Kuo A."/>
            <person name="Riley R."/>
            <person name="Mondo S."/>
            <person name="LaButti K."/>
            <person name="Haridas S."/>
            <person name="Pangalinan J."/>
            <person name="Salamov A.A."/>
            <person name="Simmons B.A."/>
            <person name="Magnuson J.K."/>
            <person name="Chen J."/>
            <person name="Drula E."/>
            <person name="Henrissat B."/>
            <person name="Wiebenga A."/>
            <person name="Lubbers R.J."/>
            <person name="Gomes A.C."/>
            <person name="Makela M.R."/>
            <person name="Stajich J."/>
            <person name="Grigoriev I.V."/>
            <person name="Mortensen U.H."/>
            <person name="De vries R.P."/>
            <person name="Baker S.E."/>
            <person name="Andersen M.R."/>
        </authorList>
    </citation>
    <scope>NUCLEOTIDE SEQUENCE [LARGE SCALE GENOMIC DNA]</scope>
    <source>
        <strain evidence="1 2">CBS 600.67</strain>
    </source>
</reference>
<sequence length="98" mass="11382">MPGAQFWEYGLLTKKLLLPIGAVFLPTCPYIARSIEDYFDNGVIVIVPDLPERPTKTTYMSLQRKLRTTRSTRKRTKMLIWAWKLPRKGTAKNADNKR</sequence>
<dbReference type="Proteomes" id="UP001610335">
    <property type="component" value="Unassembled WGS sequence"/>
</dbReference>
<gene>
    <name evidence="1" type="ORF">BDW59DRAFT_145399</name>
</gene>
<protein>
    <submittedName>
        <fullName evidence="1">Uncharacterized protein</fullName>
    </submittedName>
</protein>
<evidence type="ECO:0000313" key="1">
    <source>
        <dbReference type="EMBL" id="KAL2826049.1"/>
    </source>
</evidence>
<name>A0ABR4IFJ9_9EURO</name>
<dbReference type="EMBL" id="JBFXLS010000032">
    <property type="protein sequence ID" value="KAL2826049.1"/>
    <property type="molecule type" value="Genomic_DNA"/>
</dbReference>
<evidence type="ECO:0000313" key="2">
    <source>
        <dbReference type="Proteomes" id="UP001610335"/>
    </source>
</evidence>
<organism evidence="1 2">
    <name type="scientific">Aspergillus cavernicola</name>
    <dbReference type="NCBI Taxonomy" id="176166"/>
    <lineage>
        <taxon>Eukaryota</taxon>
        <taxon>Fungi</taxon>
        <taxon>Dikarya</taxon>
        <taxon>Ascomycota</taxon>
        <taxon>Pezizomycotina</taxon>
        <taxon>Eurotiomycetes</taxon>
        <taxon>Eurotiomycetidae</taxon>
        <taxon>Eurotiales</taxon>
        <taxon>Aspergillaceae</taxon>
        <taxon>Aspergillus</taxon>
        <taxon>Aspergillus subgen. Nidulantes</taxon>
    </lineage>
</organism>
<keyword evidence="2" id="KW-1185">Reference proteome</keyword>